<keyword evidence="4" id="KW-1185">Reference proteome</keyword>
<dbReference type="InterPro" id="IPR029071">
    <property type="entry name" value="Ubiquitin-like_domsf"/>
</dbReference>
<evidence type="ECO:0000259" key="2">
    <source>
        <dbReference type="PROSITE" id="PS51035"/>
    </source>
</evidence>
<feature type="domain" description="BAG" evidence="2">
    <location>
        <begin position="281"/>
        <end position="344"/>
    </location>
</feature>
<protein>
    <recommendedName>
        <fullName evidence="2">BAG domain-containing protein</fullName>
    </recommendedName>
</protein>
<feature type="compositionally biased region" description="Basic residues" evidence="1">
    <location>
        <begin position="202"/>
        <end position="214"/>
    </location>
</feature>
<feature type="compositionally biased region" description="Acidic residues" evidence="1">
    <location>
        <begin position="179"/>
        <end position="191"/>
    </location>
</feature>
<dbReference type="GO" id="GO:0051087">
    <property type="term" value="F:protein-folding chaperone binding"/>
    <property type="evidence" value="ECO:0007669"/>
    <property type="project" value="InterPro"/>
</dbReference>
<evidence type="ECO:0000256" key="1">
    <source>
        <dbReference type="SAM" id="MobiDB-lite"/>
    </source>
</evidence>
<dbReference type="SUPFAM" id="SSF54236">
    <property type="entry name" value="Ubiquitin-like"/>
    <property type="match status" value="1"/>
</dbReference>
<feature type="compositionally biased region" description="Basic residues" evidence="1">
    <location>
        <begin position="65"/>
        <end position="75"/>
    </location>
</feature>
<evidence type="ECO:0000313" key="4">
    <source>
        <dbReference type="Proteomes" id="UP000799772"/>
    </source>
</evidence>
<feature type="region of interest" description="Disordered" evidence="1">
    <location>
        <begin position="167"/>
        <end position="258"/>
    </location>
</feature>
<dbReference type="Proteomes" id="UP000799772">
    <property type="component" value="Unassembled WGS sequence"/>
</dbReference>
<dbReference type="OrthoDB" id="417450at2759"/>
<gene>
    <name evidence="3" type="ORF">NA57DRAFT_53531</name>
</gene>
<comment type="caution">
    <text evidence="3">The sequence shown here is derived from an EMBL/GenBank/DDBJ whole genome shotgun (WGS) entry which is preliminary data.</text>
</comment>
<feature type="compositionally biased region" description="Basic and acidic residues" evidence="1">
    <location>
        <begin position="76"/>
        <end position="85"/>
    </location>
</feature>
<feature type="region of interest" description="Disordered" evidence="1">
    <location>
        <begin position="1"/>
        <end position="85"/>
    </location>
</feature>
<name>A0A9P4M8D4_9PEZI</name>
<evidence type="ECO:0000313" key="3">
    <source>
        <dbReference type="EMBL" id="KAF2101576.1"/>
    </source>
</evidence>
<dbReference type="PROSITE" id="PS51035">
    <property type="entry name" value="BAG"/>
    <property type="match status" value="1"/>
</dbReference>
<organism evidence="3 4">
    <name type="scientific">Rhizodiscina lignyota</name>
    <dbReference type="NCBI Taxonomy" id="1504668"/>
    <lineage>
        <taxon>Eukaryota</taxon>
        <taxon>Fungi</taxon>
        <taxon>Dikarya</taxon>
        <taxon>Ascomycota</taxon>
        <taxon>Pezizomycotina</taxon>
        <taxon>Dothideomycetes</taxon>
        <taxon>Pleosporomycetidae</taxon>
        <taxon>Aulographales</taxon>
        <taxon>Rhizodiscinaceae</taxon>
        <taxon>Rhizodiscina</taxon>
    </lineage>
</organism>
<dbReference type="AlphaFoldDB" id="A0A9P4M8D4"/>
<proteinExistence type="predicted"/>
<dbReference type="SUPFAM" id="SSF63491">
    <property type="entry name" value="BAG domain"/>
    <property type="match status" value="1"/>
</dbReference>
<dbReference type="Pfam" id="PF02179">
    <property type="entry name" value="BAG"/>
    <property type="match status" value="1"/>
</dbReference>
<feature type="compositionally biased region" description="Basic and acidic residues" evidence="1">
    <location>
        <begin position="40"/>
        <end position="52"/>
    </location>
</feature>
<accession>A0A9P4M8D4</accession>
<dbReference type="EMBL" id="ML978123">
    <property type="protein sequence ID" value="KAF2101576.1"/>
    <property type="molecule type" value="Genomic_DNA"/>
</dbReference>
<reference evidence="3" key="1">
    <citation type="journal article" date="2020" name="Stud. Mycol.">
        <title>101 Dothideomycetes genomes: a test case for predicting lifestyles and emergence of pathogens.</title>
        <authorList>
            <person name="Haridas S."/>
            <person name="Albert R."/>
            <person name="Binder M."/>
            <person name="Bloem J."/>
            <person name="Labutti K."/>
            <person name="Salamov A."/>
            <person name="Andreopoulos B."/>
            <person name="Baker S."/>
            <person name="Barry K."/>
            <person name="Bills G."/>
            <person name="Bluhm B."/>
            <person name="Cannon C."/>
            <person name="Castanera R."/>
            <person name="Culley D."/>
            <person name="Daum C."/>
            <person name="Ezra D."/>
            <person name="Gonzalez J."/>
            <person name="Henrissat B."/>
            <person name="Kuo A."/>
            <person name="Liang C."/>
            <person name="Lipzen A."/>
            <person name="Lutzoni F."/>
            <person name="Magnuson J."/>
            <person name="Mondo S."/>
            <person name="Nolan M."/>
            <person name="Ohm R."/>
            <person name="Pangilinan J."/>
            <person name="Park H.-J."/>
            <person name="Ramirez L."/>
            <person name="Alfaro M."/>
            <person name="Sun H."/>
            <person name="Tritt A."/>
            <person name="Yoshinaga Y."/>
            <person name="Zwiers L.-H."/>
            <person name="Turgeon B."/>
            <person name="Goodwin S."/>
            <person name="Spatafora J."/>
            <person name="Crous P."/>
            <person name="Grigoriev I."/>
        </authorList>
    </citation>
    <scope>NUCLEOTIDE SEQUENCE</scope>
    <source>
        <strain evidence="3">CBS 133067</strain>
    </source>
</reference>
<dbReference type="InterPro" id="IPR036533">
    <property type="entry name" value="BAG_dom_sf"/>
</dbReference>
<dbReference type="Gene3D" id="1.20.58.120">
    <property type="entry name" value="BAG domain"/>
    <property type="match status" value="1"/>
</dbReference>
<sequence>MSSWSRWGGNLWPSRLSPFTRSPANGGEVSDGAFSYITSEDLKRNAVERSHGDDDDEDGEERPQSSHHHHKHKHSRDYESSRKDTETDVLILKHRRERYIVHFPAFSIDRGELRIGGIRAAAAKKAGSDPKMVKLFYKGRNLKDDMRLAREEGLSSDRESELLCVIGNDTVPAPPSKDESDDEEEEVDGVDDTCSTADGAPKRKKRRSKKKKPASRQSEANGYATPPPTGTSTFIPPSAIPRSTTSTPASTATATPQTPLDKINVLDTKFRHTLAPLCSTFVEHPPADKAKRDFEYKKLSETIMGQYMLKVDAIEVEGESEARQRRKEVVKDLQGWLNKLDEVLGKA</sequence>
<dbReference type="InterPro" id="IPR003103">
    <property type="entry name" value="BAG_domain"/>
</dbReference>
<dbReference type="SMART" id="SM00264">
    <property type="entry name" value="BAG"/>
    <property type="match status" value="1"/>
</dbReference>
<feature type="compositionally biased region" description="Low complexity" evidence="1">
    <location>
        <begin position="236"/>
        <end position="258"/>
    </location>
</feature>